<protein>
    <submittedName>
        <fullName evidence="2">PepSY-associated TM helix domain-containing protein</fullName>
    </submittedName>
</protein>
<reference evidence="2" key="1">
    <citation type="submission" date="2022-12" db="EMBL/GenBank/DDBJ databases">
        <title>Polyphasic identification of a Novel Hot-Spring Cyanobacterium Ocullathermofonsia sinensis gen nov. sp. nov. and Genomic Insights on its Adaptations to the Thermal Habitat.</title>
        <authorList>
            <person name="Daroch M."/>
            <person name="Tang J."/>
            <person name="Jiang Y."/>
        </authorList>
    </citation>
    <scope>NUCLEOTIDE SEQUENCE</scope>
    <source>
        <strain evidence="2">PKUAC-SCTA174</strain>
    </source>
</reference>
<keyword evidence="1" id="KW-0472">Membrane</keyword>
<evidence type="ECO:0000313" key="2">
    <source>
        <dbReference type="EMBL" id="WAL60356.1"/>
    </source>
</evidence>
<dbReference type="PANTHER" id="PTHR34219:SF3">
    <property type="entry name" value="BLL7967 PROTEIN"/>
    <property type="match status" value="1"/>
</dbReference>
<dbReference type="Pfam" id="PF03929">
    <property type="entry name" value="PepSY_TM"/>
    <property type="match status" value="1"/>
</dbReference>
<evidence type="ECO:0000256" key="1">
    <source>
        <dbReference type="SAM" id="Phobius"/>
    </source>
</evidence>
<accession>A0A9E8ZKV5</accession>
<dbReference type="EMBL" id="CP113797">
    <property type="protein sequence ID" value="WAL60356.1"/>
    <property type="molecule type" value="Genomic_DNA"/>
</dbReference>
<keyword evidence="1" id="KW-0812">Transmembrane</keyword>
<sequence>MGKKVIRHSVFYLHRWLGLGVGLLLCIAGLTGSVLVFWHEIDAWILAQRFGSVDLAGERIPIATVIETVNAAYIPDEFTLSSLTLPTLSHQPYVVWLEDAAAHHWQVLVNPYMGQVMGDRQWETSWIGRIYALHYSLLAGEVGSLIMGMVALFAFILSLTGIILWPGWRKLIAGFKIKWRAHPKRINFDLHKVIGIIAALFLAAIGFTGFSWNVPQARVTDAIHAVTLTPKPADLSSRSIPGQSPLPLGNLVQRAEAAMPEAAMTYVVFPSEPEDPFRVGKKQAQEKDRYGQTQVYLDQFSGEVLQINDGLNPSRADAILNQFGPLHYGTFGGLPTRILYVFVGLSPTALFITGLVMWRYRKT</sequence>
<dbReference type="RefSeq" id="WP_268610242.1">
    <property type="nucleotide sequence ID" value="NZ_CP113797.1"/>
</dbReference>
<keyword evidence="1" id="KW-1133">Transmembrane helix</keyword>
<dbReference type="AlphaFoldDB" id="A0A9E8ZKV5"/>
<feature type="transmembrane region" description="Helical" evidence="1">
    <location>
        <begin position="12"/>
        <end position="38"/>
    </location>
</feature>
<dbReference type="InterPro" id="IPR005625">
    <property type="entry name" value="PepSY-ass_TM"/>
</dbReference>
<evidence type="ECO:0000313" key="3">
    <source>
        <dbReference type="Proteomes" id="UP001163152"/>
    </source>
</evidence>
<dbReference type="PANTHER" id="PTHR34219">
    <property type="entry name" value="IRON-REGULATED INNER MEMBRANE PROTEIN-RELATED"/>
    <property type="match status" value="1"/>
</dbReference>
<feature type="transmembrane region" description="Helical" evidence="1">
    <location>
        <begin position="145"/>
        <end position="168"/>
    </location>
</feature>
<proteinExistence type="predicted"/>
<feature type="transmembrane region" description="Helical" evidence="1">
    <location>
        <begin position="338"/>
        <end position="358"/>
    </location>
</feature>
<feature type="transmembrane region" description="Helical" evidence="1">
    <location>
        <begin position="189"/>
        <end position="212"/>
    </location>
</feature>
<dbReference type="Proteomes" id="UP001163152">
    <property type="component" value="Chromosome"/>
</dbReference>
<dbReference type="KEGG" id="tsin:OXH18_24870"/>
<name>A0A9E8ZKV5_9CYAN</name>
<organism evidence="2 3">
    <name type="scientific">Thermocoleostomius sinensis A174</name>
    <dbReference type="NCBI Taxonomy" id="2016057"/>
    <lineage>
        <taxon>Bacteria</taxon>
        <taxon>Bacillati</taxon>
        <taxon>Cyanobacteriota</taxon>
        <taxon>Cyanophyceae</taxon>
        <taxon>Oculatellales</taxon>
        <taxon>Oculatellaceae</taxon>
        <taxon>Thermocoleostomius</taxon>
    </lineage>
</organism>
<gene>
    <name evidence="2" type="ORF">OXH18_24870</name>
</gene>
<keyword evidence="3" id="KW-1185">Reference proteome</keyword>